<evidence type="ECO:0000256" key="5">
    <source>
        <dbReference type="ARBA" id="ARBA00022519"/>
    </source>
</evidence>
<dbReference type="RefSeq" id="WP_021693831.1">
    <property type="nucleotide sequence ID" value="NZ_BATB01000019.1"/>
</dbReference>
<dbReference type="GO" id="GO:0015628">
    <property type="term" value="P:protein secretion by the type II secretion system"/>
    <property type="evidence" value="ECO:0007669"/>
    <property type="project" value="UniProtKB-UniRule"/>
</dbReference>
<evidence type="ECO:0000256" key="7">
    <source>
        <dbReference type="ARBA" id="ARBA00022989"/>
    </source>
</evidence>
<dbReference type="EMBL" id="BATB01000019">
    <property type="protein sequence ID" value="GAD55729.1"/>
    <property type="molecule type" value="Genomic_DNA"/>
</dbReference>
<keyword evidence="3" id="KW-1003">Cell membrane</keyword>
<comment type="PTM">
    <text evidence="9">Cleaved by prepilin peptidase.</text>
</comment>
<dbReference type="AlphaFoldDB" id="U3ADH4"/>
<comment type="subcellular location">
    <subcellularLocation>
        <location evidence="1 9">Cell inner membrane</location>
        <topology evidence="1 9">Single-pass membrane protein</topology>
    </subcellularLocation>
</comment>
<evidence type="ECO:0000256" key="1">
    <source>
        <dbReference type="ARBA" id="ARBA00004377"/>
    </source>
</evidence>
<evidence type="ECO:0000313" key="12">
    <source>
        <dbReference type="Proteomes" id="UP000016566"/>
    </source>
</evidence>
<dbReference type="OrthoDB" id="7778772at2"/>
<reference evidence="11" key="1">
    <citation type="journal article" date="2013" name="Genome Announc.">
        <title>Draft Genome Sequence of Loktanella cinnabarina LL-001T, Isolated from Deep-Sea Floor Sediment.</title>
        <authorList>
            <person name="Nishi S."/>
            <person name="Tsubouchi T."/>
            <person name="Takaki Y."/>
            <person name="Koyanagi R."/>
            <person name="Satoh N."/>
            <person name="Maruyama T."/>
            <person name="Hatada Y."/>
        </authorList>
    </citation>
    <scope>NUCLEOTIDE SEQUENCE [LARGE SCALE GENOMIC DNA]</scope>
    <source>
        <strain evidence="11">LL-001</strain>
    </source>
</reference>
<accession>U3ADH4</accession>
<evidence type="ECO:0000313" key="11">
    <source>
        <dbReference type="EMBL" id="GAD55729.1"/>
    </source>
</evidence>
<comment type="function">
    <text evidence="9">Component of the type II secretion system required for the energy-dependent secretion of extracellular factors such as proteases and toxins from the periplasm.</text>
</comment>
<evidence type="ECO:0000259" key="10">
    <source>
        <dbReference type="Pfam" id="PF02501"/>
    </source>
</evidence>
<dbReference type="GO" id="GO:0005886">
    <property type="term" value="C:plasma membrane"/>
    <property type="evidence" value="ECO:0007669"/>
    <property type="project" value="UniProtKB-SubCell"/>
</dbReference>
<organism evidence="11 12">
    <name type="scientific">Limimaricola cinnabarinus LL-001</name>
    <dbReference type="NCBI Taxonomy" id="1337093"/>
    <lineage>
        <taxon>Bacteria</taxon>
        <taxon>Pseudomonadati</taxon>
        <taxon>Pseudomonadota</taxon>
        <taxon>Alphaproteobacteria</taxon>
        <taxon>Rhodobacterales</taxon>
        <taxon>Paracoccaceae</taxon>
        <taxon>Limimaricola</taxon>
    </lineage>
</organism>
<evidence type="ECO:0000256" key="9">
    <source>
        <dbReference type="RuleBase" id="RU368030"/>
    </source>
</evidence>
<keyword evidence="8 9" id="KW-0472">Membrane</keyword>
<keyword evidence="4 9" id="KW-0488">Methylation</keyword>
<dbReference type="Gene3D" id="3.30.1300.30">
    <property type="entry name" value="GSPII I/J protein-like"/>
    <property type="match status" value="1"/>
</dbReference>
<dbReference type="Pfam" id="PF02501">
    <property type="entry name" value="T2SSI"/>
    <property type="match status" value="1"/>
</dbReference>
<dbReference type="GO" id="GO:0015627">
    <property type="term" value="C:type II protein secretion system complex"/>
    <property type="evidence" value="ECO:0007669"/>
    <property type="project" value="UniProtKB-UniRule"/>
</dbReference>
<keyword evidence="7 9" id="KW-1133">Transmembrane helix</keyword>
<dbReference type="NCBIfam" id="TIGR02532">
    <property type="entry name" value="IV_pilin_GFxxxE"/>
    <property type="match status" value="1"/>
</dbReference>
<dbReference type="eggNOG" id="COG4967">
    <property type="taxonomic scope" value="Bacteria"/>
</dbReference>
<dbReference type="STRING" id="1337093.MBELCI_1781"/>
<gene>
    <name evidence="11" type="ORF">MBELCI_1781</name>
</gene>
<comment type="caution">
    <text evidence="11">The sequence shown here is derived from an EMBL/GenBank/DDBJ whole genome shotgun (WGS) entry which is preliminary data.</text>
</comment>
<keyword evidence="6 9" id="KW-0812">Transmembrane</keyword>
<dbReference type="InterPro" id="IPR012902">
    <property type="entry name" value="N_methyl_site"/>
</dbReference>
<dbReference type="PANTHER" id="PTHR38779">
    <property type="entry name" value="TYPE II SECRETION SYSTEM PROTEIN I-RELATED"/>
    <property type="match status" value="1"/>
</dbReference>
<evidence type="ECO:0000256" key="2">
    <source>
        <dbReference type="ARBA" id="ARBA00008358"/>
    </source>
</evidence>
<dbReference type="PANTHER" id="PTHR38779:SF2">
    <property type="entry name" value="TYPE II SECRETION SYSTEM PROTEIN I-RELATED"/>
    <property type="match status" value="1"/>
</dbReference>
<comment type="subunit">
    <text evidence="9">Type II secretion is composed of four main components: the outer membrane complex, the inner membrane complex, the cytoplasmic secretion ATPase and the periplasm-spanning pseudopilus.</text>
</comment>
<dbReference type="InterPro" id="IPR003413">
    <property type="entry name" value="T2SS_GspI_C"/>
</dbReference>
<dbReference type="NCBIfam" id="TIGR01707">
    <property type="entry name" value="gspI"/>
    <property type="match status" value="1"/>
</dbReference>
<dbReference type="Pfam" id="PF07963">
    <property type="entry name" value="N_methyl"/>
    <property type="match status" value="1"/>
</dbReference>
<protein>
    <recommendedName>
        <fullName evidence="9">Type II secretion system protein I</fullName>
        <shortName evidence="9">T2SS minor pseudopilin I</shortName>
    </recommendedName>
</protein>
<name>U3ADH4_9RHOB</name>
<feature type="domain" description="Type II secretion system protein GspI C-terminal" evidence="10">
    <location>
        <begin position="43"/>
        <end position="120"/>
    </location>
</feature>
<dbReference type="SUPFAM" id="SSF54523">
    <property type="entry name" value="Pili subunits"/>
    <property type="match status" value="1"/>
</dbReference>
<evidence type="ECO:0000256" key="8">
    <source>
        <dbReference type="ARBA" id="ARBA00023136"/>
    </source>
</evidence>
<keyword evidence="12" id="KW-1185">Reference proteome</keyword>
<evidence type="ECO:0000256" key="3">
    <source>
        <dbReference type="ARBA" id="ARBA00022475"/>
    </source>
</evidence>
<sequence>MSGRDPQAGFSMIEALIAMAVLAVGAVSLLGATEGHSARIGDLTDRTVARWVAEERLTAWRLGLPEIDETHTRAEVEMFGRAWRVTVEATPTTDAALDRLEIRVAPAEADGANVRLTGYIDTARDG</sequence>
<keyword evidence="5 9" id="KW-0997">Cell inner membrane</keyword>
<proteinExistence type="inferred from homology"/>
<dbReference type="Proteomes" id="UP000016566">
    <property type="component" value="Unassembled WGS sequence"/>
</dbReference>
<dbReference type="InterPro" id="IPR045584">
    <property type="entry name" value="Pilin-like"/>
</dbReference>
<feature type="transmembrane region" description="Helical" evidence="9">
    <location>
        <begin position="12"/>
        <end position="32"/>
    </location>
</feature>
<evidence type="ECO:0000256" key="6">
    <source>
        <dbReference type="ARBA" id="ARBA00022692"/>
    </source>
</evidence>
<dbReference type="InterPro" id="IPR010052">
    <property type="entry name" value="T2SS_protein-GspI"/>
</dbReference>
<comment type="similarity">
    <text evidence="2 9">Belongs to the GSP I family.</text>
</comment>
<evidence type="ECO:0000256" key="4">
    <source>
        <dbReference type="ARBA" id="ARBA00022481"/>
    </source>
</evidence>
<dbReference type="GO" id="GO:0016491">
    <property type="term" value="F:oxidoreductase activity"/>
    <property type="evidence" value="ECO:0007669"/>
    <property type="project" value="InterPro"/>
</dbReference>